<evidence type="ECO:0000313" key="2">
    <source>
        <dbReference type="EMBL" id="TDP87059.1"/>
    </source>
</evidence>
<dbReference type="RefSeq" id="WP_126536110.1">
    <property type="nucleotide sequence ID" value="NZ_BSPM01000008.1"/>
</dbReference>
<feature type="chain" id="PRO_5020598839" evidence="1">
    <location>
        <begin position="19"/>
        <end position="132"/>
    </location>
</feature>
<protein>
    <submittedName>
        <fullName evidence="2">Uncharacterized protein</fullName>
    </submittedName>
</protein>
<evidence type="ECO:0000256" key="1">
    <source>
        <dbReference type="SAM" id="SignalP"/>
    </source>
</evidence>
<reference evidence="2 3" key="1">
    <citation type="submission" date="2019-03" db="EMBL/GenBank/DDBJ databases">
        <title>Genomic Encyclopedia of Type Strains, Phase IV (KMG-IV): sequencing the most valuable type-strain genomes for metagenomic binning, comparative biology and taxonomic classification.</title>
        <authorList>
            <person name="Goeker M."/>
        </authorList>
    </citation>
    <scope>NUCLEOTIDE SEQUENCE [LARGE SCALE GENOMIC DNA]</scope>
    <source>
        <strain evidence="2 3">DSM 102969</strain>
    </source>
</reference>
<organism evidence="2 3">
    <name type="scientific">Oharaeibacter diazotrophicus</name>
    <dbReference type="NCBI Taxonomy" id="1920512"/>
    <lineage>
        <taxon>Bacteria</taxon>
        <taxon>Pseudomonadati</taxon>
        <taxon>Pseudomonadota</taxon>
        <taxon>Alphaproteobacteria</taxon>
        <taxon>Hyphomicrobiales</taxon>
        <taxon>Pleomorphomonadaceae</taxon>
        <taxon>Oharaeibacter</taxon>
    </lineage>
</organism>
<name>A0A4R6RKD3_9HYPH</name>
<feature type="signal peptide" evidence="1">
    <location>
        <begin position="1"/>
        <end position="18"/>
    </location>
</feature>
<comment type="caution">
    <text evidence="2">The sequence shown here is derived from an EMBL/GenBank/DDBJ whole genome shotgun (WGS) entry which is preliminary data.</text>
</comment>
<gene>
    <name evidence="2" type="ORF">EDD54_0944</name>
</gene>
<dbReference type="EMBL" id="SNXY01000006">
    <property type="protein sequence ID" value="TDP87059.1"/>
    <property type="molecule type" value="Genomic_DNA"/>
</dbReference>
<dbReference type="OrthoDB" id="558062at356"/>
<proteinExistence type="predicted"/>
<accession>A0A4R6RKD3</accession>
<keyword evidence="1" id="KW-0732">Signal</keyword>
<dbReference type="AlphaFoldDB" id="A0A4R6RKD3"/>
<sequence length="132" mass="14276">MRYGFRRALAFVIFYAVAAGGAASAKSWSCRNEQFEIHCDKNGCESSAAGEFTPMGVGLDGRTFDVCAYETCWSGRARVHERDHVVHVHAGGLAMTANPKSKARFDLLLDTKAGVAVLLGEGFAQPMTCKLE</sequence>
<evidence type="ECO:0000313" key="3">
    <source>
        <dbReference type="Proteomes" id="UP000294547"/>
    </source>
</evidence>
<keyword evidence="3" id="KW-1185">Reference proteome</keyword>
<dbReference type="Proteomes" id="UP000294547">
    <property type="component" value="Unassembled WGS sequence"/>
</dbReference>